<keyword evidence="1" id="KW-0677">Repeat</keyword>
<name>A0ABS8UYU3_DATST</name>
<dbReference type="PANTHER" id="PTHR47926">
    <property type="entry name" value="PENTATRICOPEPTIDE REPEAT-CONTAINING PROTEIN"/>
    <property type="match status" value="1"/>
</dbReference>
<dbReference type="Proteomes" id="UP000823775">
    <property type="component" value="Unassembled WGS sequence"/>
</dbReference>
<feature type="repeat" description="PPR" evidence="2">
    <location>
        <begin position="136"/>
        <end position="170"/>
    </location>
</feature>
<sequence length="187" mass="21057">MLGRRRRQRHHLFLAVAISSPGSLQDRKQLLFKVTRNAKSIQHATPIHAHIIKNSDPNDPFILFQSFFAFCSDAAPLNMLPRSSANSDPNKAVNRPLPGNEIAGLRSDRFVRLKLMELYGKLSKAMDEFHLVSTKDNVCWTAMIDGLVRNGEMNFALELFREMQMAGVKPNEVTIVCVLSACAQLEH</sequence>
<evidence type="ECO:0000313" key="4">
    <source>
        <dbReference type="Proteomes" id="UP000823775"/>
    </source>
</evidence>
<evidence type="ECO:0000256" key="1">
    <source>
        <dbReference type="ARBA" id="ARBA00022737"/>
    </source>
</evidence>
<gene>
    <name evidence="3" type="ORF">HAX54_024470</name>
</gene>
<evidence type="ECO:0000313" key="3">
    <source>
        <dbReference type="EMBL" id="MCD9639749.1"/>
    </source>
</evidence>
<dbReference type="Pfam" id="PF13041">
    <property type="entry name" value="PPR_2"/>
    <property type="match status" value="1"/>
</dbReference>
<dbReference type="PANTHER" id="PTHR47926:SF533">
    <property type="entry name" value="DYW DOMAIN-CONTAINING PROTEIN"/>
    <property type="match status" value="1"/>
</dbReference>
<dbReference type="InterPro" id="IPR046960">
    <property type="entry name" value="PPR_At4g14850-like_plant"/>
</dbReference>
<reference evidence="3 4" key="1">
    <citation type="journal article" date="2021" name="BMC Genomics">
        <title>Datura genome reveals duplications of psychoactive alkaloid biosynthetic genes and high mutation rate following tissue culture.</title>
        <authorList>
            <person name="Rajewski A."/>
            <person name="Carter-House D."/>
            <person name="Stajich J."/>
            <person name="Litt A."/>
        </authorList>
    </citation>
    <scope>NUCLEOTIDE SEQUENCE [LARGE SCALE GENOMIC DNA]</scope>
    <source>
        <strain evidence="3">AR-01</strain>
    </source>
</reference>
<dbReference type="InterPro" id="IPR011990">
    <property type="entry name" value="TPR-like_helical_dom_sf"/>
</dbReference>
<organism evidence="3 4">
    <name type="scientific">Datura stramonium</name>
    <name type="common">Jimsonweed</name>
    <name type="synonym">Common thornapple</name>
    <dbReference type="NCBI Taxonomy" id="4076"/>
    <lineage>
        <taxon>Eukaryota</taxon>
        <taxon>Viridiplantae</taxon>
        <taxon>Streptophyta</taxon>
        <taxon>Embryophyta</taxon>
        <taxon>Tracheophyta</taxon>
        <taxon>Spermatophyta</taxon>
        <taxon>Magnoliopsida</taxon>
        <taxon>eudicotyledons</taxon>
        <taxon>Gunneridae</taxon>
        <taxon>Pentapetalae</taxon>
        <taxon>asterids</taxon>
        <taxon>lamiids</taxon>
        <taxon>Solanales</taxon>
        <taxon>Solanaceae</taxon>
        <taxon>Solanoideae</taxon>
        <taxon>Datureae</taxon>
        <taxon>Datura</taxon>
    </lineage>
</organism>
<dbReference type="PROSITE" id="PS51375">
    <property type="entry name" value="PPR"/>
    <property type="match status" value="1"/>
</dbReference>
<proteinExistence type="predicted"/>
<dbReference type="EMBL" id="JACEIK010002983">
    <property type="protein sequence ID" value="MCD9639749.1"/>
    <property type="molecule type" value="Genomic_DNA"/>
</dbReference>
<comment type="caution">
    <text evidence="3">The sequence shown here is derived from an EMBL/GenBank/DDBJ whole genome shotgun (WGS) entry which is preliminary data.</text>
</comment>
<evidence type="ECO:0000256" key="2">
    <source>
        <dbReference type="PROSITE-ProRule" id="PRU00708"/>
    </source>
</evidence>
<protein>
    <recommendedName>
        <fullName evidence="5">Pentatricopeptide repeat-containing protein</fullName>
    </recommendedName>
</protein>
<dbReference type="InterPro" id="IPR002885">
    <property type="entry name" value="PPR_rpt"/>
</dbReference>
<accession>A0ABS8UYU3</accession>
<keyword evidence="4" id="KW-1185">Reference proteome</keyword>
<evidence type="ECO:0008006" key="5">
    <source>
        <dbReference type="Google" id="ProtNLM"/>
    </source>
</evidence>
<dbReference type="Gene3D" id="1.25.40.10">
    <property type="entry name" value="Tetratricopeptide repeat domain"/>
    <property type="match status" value="1"/>
</dbReference>
<dbReference type="NCBIfam" id="TIGR00756">
    <property type="entry name" value="PPR"/>
    <property type="match status" value="1"/>
</dbReference>